<reference evidence="2 3" key="1">
    <citation type="journal article" date="2023" name="Sci. Data">
        <title>Genome assembly of the Korean intertidal mud-creeper Batillaria attramentaria.</title>
        <authorList>
            <person name="Patra A.K."/>
            <person name="Ho P.T."/>
            <person name="Jun S."/>
            <person name="Lee S.J."/>
            <person name="Kim Y."/>
            <person name="Won Y.J."/>
        </authorList>
    </citation>
    <scope>NUCLEOTIDE SEQUENCE [LARGE SCALE GENOMIC DNA]</scope>
    <source>
        <strain evidence="2">Wonlab-2016</strain>
    </source>
</reference>
<gene>
    <name evidence="2" type="ORF">BaRGS_00014705</name>
</gene>
<evidence type="ECO:0000313" key="3">
    <source>
        <dbReference type="Proteomes" id="UP001519460"/>
    </source>
</evidence>
<keyword evidence="3" id="KW-1185">Reference proteome</keyword>
<protein>
    <submittedName>
        <fullName evidence="2">Uncharacterized protein</fullName>
    </submittedName>
</protein>
<dbReference type="Proteomes" id="UP001519460">
    <property type="component" value="Unassembled WGS sequence"/>
</dbReference>
<dbReference type="AlphaFoldDB" id="A0ABD0L3Z0"/>
<sequence>MGRVKIREVQEEVVYKVYTGKPGRPKTVRRPFRTETSTAVSDNKRRNVGSSSEFDEGSNPSTHLEKVEGVKLKMKGAHY</sequence>
<comment type="caution">
    <text evidence="2">The sequence shown here is derived from an EMBL/GenBank/DDBJ whole genome shotgun (WGS) entry which is preliminary data.</text>
</comment>
<dbReference type="EMBL" id="JACVVK020000087">
    <property type="protein sequence ID" value="KAK7494047.1"/>
    <property type="molecule type" value="Genomic_DNA"/>
</dbReference>
<organism evidence="2 3">
    <name type="scientific">Batillaria attramentaria</name>
    <dbReference type="NCBI Taxonomy" id="370345"/>
    <lineage>
        <taxon>Eukaryota</taxon>
        <taxon>Metazoa</taxon>
        <taxon>Spiralia</taxon>
        <taxon>Lophotrochozoa</taxon>
        <taxon>Mollusca</taxon>
        <taxon>Gastropoda</taxon>
        <taxon>Caenogastropoda</taxon>
        <taxon>Sorbeoconcha</taxon>
        <taxon>Cerithioidea</taxon>
        <taxon>Batillariidae</taxon>
        <taxon>Batillaria</taxon>
    </lineage>
</organism>
<name>A0ABD0L3Z0_9CAEN</name>
<feature type="compositionally biased region" description="Polar residues" evidence="1">
    <location>
        <begin position="48"/>
        <end position="62"/>
    </location>
</feature>
<feature type="region of interest" description="Disordered" evidence="1">
    <location>
        <begin position="21"/>
        <end position="79"/>
    </location>
</feature>
<proteinExistence type="predicted"/>
<accession>A0ABD0L3Z0</accession>
<evidence type="ECO:0000256" key="1">
    <source>
        <dbReference type="SAM" id="MobiDB-lite"/>
    </source>
</evidence>
<evidence type="ECO:0000313" key="2">
    <source>
        <dbReference type="EMBL" id="KAK7494047.1"/>
    </source>
</evidence>